<sequence>MNPTKKILNSFFIVREGKWVTEGDASKVNRTSDMCLLGDVDPNNKVLSGIFFNELILFVLRFR</sequence>
<protein>
    <submittedName>
        <fullName evidence="1">Uncharacterized protein</fullName>
    </submittedName>
</protein>
<gene>
    <name evidence="1" type="ORF">J2T15_003552</name>
</gene>
<dbReference type="Proteomes" id="UP001229346">
    <property type="component" value="Unassembled WGS sequence"/>
</dbReference>
<name>A0ABT9U383_PAEHA</name>
<reference evidence="1 2" key="1">
    <citation type="submission" date="2023-07" db="EMBL/GenBank/DDBJ databases">
        <title>Sorghum-associated microbial communities from plants grown in Nebraska, USA.</title>
        <authorList>
            <person name="Schachtman D."/>
        </authorList>
    </citation>
    <scope>NUCLEOTIDE SEQUENCE [LARGE SCALE GENOMIC DNA]</scope>
    <source>
        <strain evidence="1 2">CC482</strain>
    </source>
</reference>
<evidence type="ECO:0000313" key="2">
    <source>
        <dbReference type="Proteomes" id="UP001229346"/>
    </source>
</evidence>
<evidence type="ECO:0000313" key="1">
    <source>
        <dbReference type="EMBL" id="MDQ0114097.1"/>
    </source>
</evidence>
<accession>A0ABT9U383</accession>
<keyword evidence="2" id="KW-1185">Reference proteome</keyword>
<proteinExistence type="predicted"/>
<organism evidence="1 2">
    <name type="scientific">Paenibacillus harenae</name>
    <dbReference type="NCBI Taxonomy" id="306543"/>
    <lineage>
        <taxon>Bacteria</taxon>
        <taxon>Bacillati</taxon>
        <taxon>Bacillota</taxon>
        <taxon>Bacilli</taxon>
        <taxon>Bacillales</taxon>
        <taxon>Paenibacillaceae</taxon>
        <taxon>Paenibacillus</taxon>
    </lineage>
</organism>
<dbReference type="EMBL" id="JAUSSU010000007">
    <property type="protein sequence ID" value="MDQ0114097.1"/>
    <property type="molecule type" value="Genomic_DNA"/>
</dbReference>
<comment type="caution">
    <text evidence="1">The sequence shown here is derived from an EMBL/GenBank/DDBJ whole genome shotgun (WGS) entry which is preliminary data.</text>
</comment>